<evidence type="ECO:0000313" key="7">
    <source>
        <dbReference type="Proteomes" id="UP001262410"/>
    </source>
</evidence>
<keyword evidence="4 5" id="KW-0699">rRNA-binding</keyword>
<accession>A0ABU1K1Z8</accession>
<evidence type="ECO:0000256" key="2">
    <source>
        <dbReference type="ARBA" id="ARBA00022980"/>
    </source>
</evidence>
<organism evidence="6 7">
    <name type="scientific">Inquilinus ginsengisoli</name>
    <dbReference type="NCBI Taxonomy" id="363840"/>
    <lineage>
        <taxon>Bacteria</taxon>
        <taxon>Pseudomonadati</taxon>
        <taxon>Pseudomonadota</taxon>
        <taxon>Alphaproteobacteria</taxon>
        <taxon>Rhodospirillales</taxon>
        <taxon>Rhodospirillaceae</taxon>
        <taxon>Inquilinus</taxon>
    </lineage>
</organism>
<comment type="similarity">
    <text evidence="1 4 5">Belongs to the bacterial ribosomal protein bL21 family.</text>
</comment>
<dbReference type="PANTHER" id="PTHR21349">
    <property type="entry name" value="50S RIBOSOMAL PROTEIN L21"/>
    <property type="match status" value="1"/>
</dbReference>
<dbReference type="InterPro" id="IPR028909">
    <property type="entry name" value="bL21-like"/>
</dbReference>
<dbReference type="SUPFAM" id="SSF141091">
    <property type="entry name" value="L21p-like"/>
    <property type="match status" value="1"/>
</dbReference>
<gene>
    <name evidence="4" type="primary">rplU</name>
    <name evidence="6" type="ORF">E9232_007091</name>
</gene>
<evidence type="ECO:0000256" key="3">
    <source>
        <dbReference type="ARBA" id="ARBA00023274"/>
    </source>
</evidence>
<comment type="subunit">
    <text evidence="4">Part of the 50S ribosomal subunit. Contacts protein L20.</text>
</comment>
<evidence type="ECO:0000256" key="4">
    <source>
        <dbReference type="HAMAP-Rule" id="MF_01363"/>
    </source>
</evidence>
<sequence>MFAVIRTGGKQYRVAPEQLVTVERLDAEPGASITLDEVLMLGGGETAIQIGTPIIAGASVTAEVVEQTRGPKIIIFKKKRRQNYRRKKGHRQDLTVLKITAIAGA</sequence>
<dbReference type="Proteomes" id="UP001262410">
    <property type="component" value="Unassembled WGS sequence"/>
</dbReference>
<reference evidence="6 7" key="1">
    <citation type="submission" date="2023-07" db="EMBL/GenBank/DDBJ databases">
        <title>Sorghum-associated microbial communities from plants grown in Nebraska, USA.</title>
        <authorList>
            <person name="Schachtman D."/>
        </authorList>
    </citation>
    <scope>NUCLEOTIDE SEQUENCE [LARGE SCALE GENOMIC DNA]</scope>
    <source>
        <strain evidence="6 7">584</strain>
    </source>
</reference>
<proteinExistence type="inferred from homology"/>
<protein>
    <recommendedName>
        <fullName evidence="4">Large ribosomal subunit protein bL21</fullName>
    </recommendedName>
</protein>
<keyword evidence="2 4" id="KW-0689">Ribosomal protein</keyword>
<dbReference type="NCBIfam" id="TIGR00061">
    <property type="entry name" value="L21"/>
    <property type="match status" value="1"/>
</dbReference>
<name>A0ABU1K1Z8_9PROT</name>
<evidence type="ECO:0000256" key="5">
    <source>
        <dbReference type="RuleBase" id="RU000562"/>
    </source>
</evidence>
<dbReference type="InterPro" id="IPR001787">
    <property type="entry name" value="Ribosomal_bL21"/>
</dbReference>
<dbReference type="RefSeq" id="WP_309802108.1">
    <property type="nucleotide sequence ID" value="NZ_JAVDPW010000021.1"/>
</dbReference>
<dbReference type="InterPro" id="IPR036164">
    <property type="entry name" value="bL21-like_sf"/>
</dbReference>
<evidence type="ECO:0000256" key="1">
    <source>
        <dbReference type="ARBA" id="ARBA00008563"/>
    </source>
</evidence>
<keyword evidence="3 4" id="KW-0687">Ribonucleoprotein</keyword>
<dbReference type="EMBL" id="JAVDPW010000021">
    <property type="protein sequence ID" value="MDR6294537.1"/>
    <property type="molecule type" value="Genomic_DNA"/>
</dbReference>
<dbReference type="Pfam" id="PF00829">
    <property type="entry name" value="Ribosomal_L21p"/>
    <property type="match status" value="1"/>
</dbReference>
<dbReference type="PANTHER" id="PTHR21349:SF0">
    <property type="entry name" value="LARGE RIBOSOMAL SUBUNIT PROTEIN BL21M"/>
    <property type="match status" value="1"/>
</dbReference>
<evidence type="ECO:0000313" key="6">
    <source>
        <dbReference type="EMBL" id="MDR6294537.1"/>
    </source>
</evidence>
<keyword evidence="7" id="KW-1185">Reference proteome</keyword>
<dbReference type="GO" id="GO:0005840">
    <property type="term" value="C:ribosome"/>
    <property type="evidence" value="ECO:0007669"/>
    <property type="project" value="UniProtKB-KW"/>
</dbReference>
<comment type="function">
    <text evidence="4 5">This protein binds to 23S rRNA in the presence of protein L20.</text>
</comment>
<dbReference type="HAMAP" id="MF_01363">
    <property type="entry name" value="Ribosomal_bL21"/>
    <property type="match status" value="1"/>
</dbReference>
<comment type="caution">
    <text evidence="6">The sequence shown here is derived from an EMBL/GenBank/DDBJ whole genome shotgun (WGS) entry which is preliminary data.</text>
</comment>
<keyword evidence="4 5" id="KW-0694">RNA-binding</keyword>